<sequence>MDVDFPTLVPGHHTSKLRHPFGHLGEASGKHQRCLAVRSGDEFAEIKQYGIVISRSLGDQIGLDRLRQVRNLCCHPLQVNVGERRRESEGIGWIGWGCLSGAVEKTNKRKKIGPLATYNWFYH</sequence>
<name>A0A5A7PF39_STRAF</name>
<reference evidence="2" key="1">
    <citation type="journal article" date="2019" name="Curr. Biol.">
        <title>Genome Sequence of Striga asiatica Provides Insight into the Evolution of Plant Parasitism.</title>
        <authorList>
            <person name="Yoshida S."/>
            <person name="Kim S."/>
            <person name="Wafula E.K."/>
            <person name="Tanskanen J."/>
            <person name="Kim Y.M."/>
            <person name="Honaas L."/>
            <person name="Yang Z."/>
            <person name="Spallek T."/>
            <person name="Conn C.E."/>
            <person name="Ichihashi Y."/>
            <person name="Cheong K."/>
            <person name="Cui S."/>
            <person name="Der J.P."/>
            <person name="Gundlach H."/>
            <person name="Jiao Y."/>
            <person name="Hori C."/>
            <person name="Ishida J.K."/>
            <person name="Kasahara H."/>
            <person name="Kiba T."/>
            <person name="Kim M.S."/>
            <person name="Koo N."/>
            <person name="Laohavisit A."/>
            <person name="Lee Y.H."/>
            <person name="Lumba S."/>
            <person name="McCourt P."/>
            <person name="Mortimer J.C."/>
            <person name="Mutuku J.M."/>
            <person name="Nomura T."/>
            <person name="Sasaki-Sekimoto Y."/>
            <person name="Seto Y."/>
            <person name="Wang Y."/>
            <person name="Wakatake T."/>
            <person name="Sakakibara H."/>
            <person name="Demura T."/>
            <person name="Yamaguchi S."/>
            <person name="Yoneyama K."/>
            <person name="Manabe R.I."/>
            <person name="Nelson D.C."/>
            <person name="Schulman A.H."/>
            <person name="Timko M.P."/>
            <person name="dePamphilis C.W."/>
            <person name="Choi D."/>
            <person name="Shirasu K."/>
        </authorList>
    </citation>
    <scope>NUCLEOTIDE SEQUENCE [LARGE SCALE GENOMIC DNA]</scope>
    <source>
        <strain evidence="2">cv. UVA1</strain>
    </source>
</reference>
<accession>A0A5A7PF39</accession>
<evidence type="ECO:0000313" key="1">
    <source>
        <dbReference type="EMBL" id="GER31156.1"/>
    </source>
</evidence>
<dbReference type="Proteomes" id="UP000325081">
    <property type="component" value="Unassembled WGS sequence"/>
</dbReference>
<proteinExistence type="predicted"/>
<protein>
    <submittedName>
        <fullName evidence="1">Bis(5'-nucleosyl)-tetraphosphatase</fullName>
    </submittedName>
</protein>
<keyword evidence="2" id="KW-1185">Reference proteome</keyword>
<dbReference type="AlphaFoldDB" id="A0A5A7PF39"/>
<dbReference type="EMBL" id="BKCP01004437">
    <property type="protein sequence ID" value="GER31156.1"/>
    <property type="molecule type" value="Genomic_DNA"/>
</dbReference>
<evidence type="ECO:0000313" key="2">
    <source>
        <dbReference type="Proteomes" id="UP000325081"/>
    </source>
</evidence>
<organism evidence="1 2">
    <name type="scientific">Striga asiatica</name>
    <name type="common">Asiatic witchweed</name>
    <name type="synonym">Buchnera asiatica</name>
    <dbReference type="NCBI Taxonomy" id="4170"/>
    <lineage>
        <taxon>Eukaryota</taxon>
        <taxon>Viridiplantae</taxon>
        <taxon>Streptophyta</taxon>
        <taxon>Embryophyta</taxon>
        <taxon>Tracheophyta</taxon>
        <taxon>Spermatophyta</taxon>
        <taxon>Magnoliopsida</taxon>
        <taxon>eudicotyledons</taxon>
        <taxon>Gunneridae</taxon>
        <taxon>Pentapetalae</taxon>
        <taxon>asterids</taxon>
        <taxon>lamiids</taxon>
        <taxon>Lamiales</taxon>
        <taxon>Orobanchaceae</taxon>
        <taxon>Buchnereae</taxon>
        <taxon>Striga</taxon>
    </lineage>
</organism>
<gene>
    <name evidence="1" type="ORF">STAS_07139</name>
</gene>
<comment type="caution">
    <text evidence="1">The sequence shown here is derived from an EMBL/GenBank/DDBJ whole genome shotgun (WGS) entry which is preliminary data.</text>
</comment>